<dbReference type="InterPro" id="IPR015525">
    <property type="entry name" value="BRCA2"/>
</dbReference>
<dbReference type="InterPro" id="IPR012340">
    <property type="entry name" value="NA-bd_OB-fold"/>
</dbReference>
<dbReference type="InterPro" id="IPR015252">
    <property type="entry name" value="BRCA2_hlx"/>
</dbReference>
<dbReference type="PANTHER" id="PTHR11289">
    <property type="entry name" value="BREAST CANCER TYPE 2 SUSCEPTIBILITY PROTEIN BRCA2"/>
    <property type="match status" value="1"/>
</dbReference>
<dbReference type="SUPFAM" id="SSF81872">
    <property type="entry name" value="BRCA2 helical domain"/>
    <property type="match status" value="1"/>
</dbReference>
<dbReference type="Proteomes" id="UP001163046">
    <property type="component" value="Unassembled WGS sequence"/>
</dbReference>
<evidence type="ECO:0000313" key="3">
    <source>
        <dbReference type="EMBL" id="KAJ7376333.1"/>
    </source>
</evidence>
<dbReference type="Pfam" id="PF09103">
    <property type="entry name" value="BRCA-2_OB1"/>
    <property type="match status" value="1"/>
</dbReference>
<evidence type="ECO:0000313" key="4">
    <source>
        <dbReference type="Proteomes" id="UP001163046"/>
    </source>
</evidence>
<dbReference type="InterPro" id="IPR036315">
    <property type="entry name" value="BRCA2_hlx_sf"/>
</dbReference>
<name>A0A9X0CVZ2_9CNID</name>
<comment type="caution">
    <text evidence="3">The sequence shown here is derived from an EMBL/GenBank/DDBJ whole genome shotgun (WGS) entry which is preliminary data.</text>
</comment>
<dbReference type="InterPro" id="IPR015187">
    <property type="entry name" value="BRCA2_OB_1"/>
</dbReference>
<dbReference type="GO" id="GO:0005634">
    <property type="term" value="C:nucleus"/>
    <property type="evidence" value="ECO:0007669"/>
    <property type="project" value="TreeGrafter"/>
</dbReference>
<dbReference type="GO" id="GO:0000724">
    <property type="term" value="P:double-strand break repair via homologous recombination"/>
    <property type="evidence" value="ECO:0007669"/>
    <property type="project" value="InterPro"/>
</dbReference>
<dbReference type="EMBL" id="MU826403">
    <property type="protein sequence ID" value="KAJ7376333.1"/>
    <property type="molecule type" value="Genomic_DNA"/>
</dbReference>
<dbReference type="OrthoDB" id="21095at2759"/>
<dbReference type="PANTHER" id="PTHR11289:SF0">
    <property type="entry name" value="BREAST CANCER TYPE 2 SUSCEPTIBILITY PROTEIN"/>
    <property type="match status" value="1"/>
</dbReference>
<dbReference type="GO" id="GO:0006355">
    <property type="term" value="P:regulation of DNA-templated transcription"/>
    <property type="evidence" value="ECO:0007669"/>
    <property type="project" value="TreeGrafter"/>
</dbReference>
<gene>
    <name evidence="3" type="primary">BRCA2_5</name>
    <name evidence="3" type="ORF">OS493_035477</name>
</gene>
<protein>
    <submittedName>
        <fullName evidence="3">Breast cancer 2, early onset</fullName>
    </submittedName>
</protein>
<reference evidence="3" key="1">
    <citation type="submission" date="2023-01" db="EMBL/GenBank/DDBJ databases">
        <title>Genome assembly of the deep-sea coral Lophelia pertusa.</title>
        <authorList>
            <person name="Herrera S."/>
            <person name="Cordes E."/>
        </authorList>
    </citation>
    <scope>NUCLEOTIDE SEQUENCE</scope>
    <source>
        <strain evidence="3">USNM1676648</strain>
        <tissue evidence="3">Polyp</tissue>
    </source>
</reference>
<evidence type="ECO:0000259" key="2">
    <source>
        <dbReference type="Pfam" id="PF09169"/>
    </source>
</evidence>
<dbReference type="SUPFAM" id="SSF50249">
    <property type="entry name" value="Nucleic acid-binding proteins"/>
    <property type="match status" value="1"/>
</dbReference>
<dbReference type="Pfam" id="PF09169">
    <property type="entry name" value="BRCA-2_helical"/>
    <property type="match status" value="1"/>
</dbReference>
<feature type="domain" description="Breast cancer type 2 susceptibility protein helical" evidence="2">
    <location>
        <begin position="2"/>
        <end position="25"/>
    </location>
</feature>
<keyword evidence="4" id="KW-1185">Reference proteome</keyword>
<proteinExistence type="predicted"/>
<dbReference type="AlphaFoldDB" id="A0A9X0CVZ2"/>
<dbReference type="Gene3D" id="2.40.50.140">
    <property type="entry name" value="Nucleic acid-binding proteins"/>
    <property type="match status" value="1"/>
</dbReference>
<organism evidence="3 4">
    <name type="scientific">Desmophyllum pertusum</name>
    <dbReference type="NCBI Taxonomy" id="174260"/>
    <lineage>
        <taxon>Eukaryota</taxon>
        <taxon>Metazoa</taxon>
        <taxon>Cnidaria</taxon>
        <taxon>Anthozoa</taxon>
        <taxon>Hexacorallia</taxon>
        <taxon>Scleractinia</taxon>
        <taxon>Caryophylliina</taxon>
        <taxon>Caryophylliidae</taxon>
        <taxon>Desmophyllum</taxon>
    </lineage>
</organism>
<evidence type="ECO:0000259" key="1">
    <source>
        <dbReference type="Pfam" id="PF09103"/>
    </source>
</evidence>
<feature type="domain" description="BRCA2 OB1" evidence="1">
    <location>
        <begin position="28"/>
        <end position="69"/>
    </location>
</feature>
<sequence length="86" mass="10154">MDRCLTPDWLLCQLKYRYDREIDNSHRSALKKIMERDDISSRTLVLCVSSVTVRGNLTENTGTGRRIRMVRKTARKLLTKWRVQLS</sequence>
<accession>A0A9X0CVZ2</accession>